<dbReference type="PANTHER" id="PTHR33777">
    <property type="entry name" value="UPF0045 PROTEIN ECM15"/>
    <property type="match status" value="1"/>
</dbReference>
<dbReference type="OrthoDB" id="2147383at2"/>
<dbReference type="NCBIfam" id="TIGR00106">
    <property type="entry name" value="MTH1187 family thiamine-binding protein"/>
    <property type="match status" value="1"/>
</dbReference>
<gene>
    <name evidence="4" type="ORF">KR50_26610</name>
</gene>
<dbReference type="PATRIC" id="fig|220754.4.peg.2677"/>
<dbReference type="AlphaFoldDB" id="A0A0C2VNF1"/>
<comment type="caution">
    <text evidence="4">The sequence shown here is derived from an EMBL/GenBank/DDBJ whole genome shotgun (WGS) entry which is preliminary data.</text>
</comment>
<reference evidence="4 5" key="1">
    <citation type="submission" date="2015-01" db="EMBL/GenBank/DDBJ databases">
        <title>Jeotgalibacillus campisalis genome sequencing.</title>
        <authorList>
            <person name="Goh K.M."/>
            <person name="Chan K.-G."/>
            <person name="Yaakop A.S."/>
            <person name="Ee R."/>
            <person name="Gan H.M."/>
            <person name="Chan C.S."/>
        </authorList>
    </citation>
    <scope>NUCLEOTIDE SEQUENCE [LARGE SCALE GENOMIC DNA]</scope>
    <source>
        <strain evidence="4 5">SF-57</strain>
    </source>
</reference>
<feature type="domain" description="Thiamine-binding protein" evidence="3">
    <location>
        <begin position="5"/>
        <end position="100"/>
    </location>
</feature>
<sequence length="105" mass="11929">MAIIDITVIPIGTETPSVSSYVANIQKILTRWASEGKITYELTPMSTLIEGELSLLFEVVKEIHESPFLEGIERVATNIRIDDRRDHNDHSMQNKMASVQQQMEQ</sequence>
<proteinExistence type="inferred from homology"/>
<dbReference type="EMBL" id="JXRR01000017">
    <property type="protein sequence ID" value="KIL45986.1"/>
    <property type="molecule type" value="Genomic_DNA"/>
</dbReference>
<feature type="region of interest" description="Disordered" evidence="2">
    <location>
        <begin position="83"/>
        <end position="105"/>
    </location>
</feature>
<evidence type="ECO:0000313" key="4">
    <source>
        <dbReference type="EMBL" id="KIL45986.1"/>
    </source>
</evidence>
<dbReference type="Proteomes" id="UP000031972">
    <property type="component" value="Unassembled WGS sequence"/>
</dbReference>
<dbReference type="Gene3D" id="3.30.70.930">
    <property type="match status" value="1"/>
</dbReference>
<protein>
    <recommendedName>
        <fullName evidence="3">Thiamine-binding protein domain-containing protein</fullName>
    </recommendedName>
</protein>
<dbReference type="PANTHER" id="PTHR33777:SF1">
    <property type="entry name" value="UPF0045 PROTEIN ECM15"/>
    <property type="match status" value="1"/>
</dbReference>
<evidence type="ECO:0000259" key="3">
    <source>
        <dbReference type="Pfam" id="PF01910"/>
    </source>
</evidence>
<feature type="compositionally biased region" description="Basic and acidic residues" evidence="2">
    <location>
        <begin position="83"/>
        <end position="92"/>
    </location>
</feature>
<evidence type="ECO:0000313" key="5">
    <source>
        <dbReference type="Proteomes" id="UP000031972"/>
    </source>
</evidence>
<name>A0A0C2VNF1_9BACL</name>
<dbReference type="InterPro" id="IPR002767">
    <property type="entry name" value="Thiamine_BP"/>
</dbReference>
<accession>A0A0C2VNF1</accession>
<feature type="compositionally biased region" description="Polar residues" evidence="2">
    <location>
        <begin position="93"/>
        <end position="105"/>
    </location>
</feature>
<dbReference type="RefSeq" id="WP_041059293.1">
    <property type="nucleotide sequence ID" value="NZ_JXRR01000017.1"/>
</dbReference>
<dbReference type="InterPro" id="IPR051614">
    <property type="entry name" value="UPF0045_domain"/>
</dbReference>
<organism evidence="4 5">
    <name type="scientific">Jeotgalibacillus campisalis</name>
    <dbReference type="NCBI Taxonomy" id="220754"/>
    <lineage>
        <taxon>Bacteria</taxon>
        <taxon>Bacillati</taxon>
        <taxon>Bacillota</taxon>
        <taxon>Bacilli</taxon>
        <taxon>Bacillales</taxon>
        <taxon>Caryophanaceae</taxon>
        <taxon>Jeotgalibacillus</taxon>
    </lineage>
</organism>
<evidence type="ECO:0000256" key="2">
    <source>
        <dbReference type="SAM" id="MobiDB-lite"/>
    </source>
</evidence>
<dbReference type="SUPFAM" id="SSF89957">
    <property type="entry name" value="MTH1187/YkoF-like"/>
    <property type="match status" value="1"/>
</dbReference>
<comment type="similarity">
    <text evidence="1">Belongs to the UPF0045 family.</text>
</comment>
<dbReference type="InterPro" id="IPR029756">
    <property type="entry name" value="MTH1187/YkoF-like"/>
</dbReference>
<evidence type="ECO:0000256" key="1">
    <source>
        <dbReference type="ARBA" id="ARBA00010272"/>
    </source>
</evidence>
<dbReference type="GO" id="GO:0005829">
    <property type="term" value="C:cytosol"/>
    <property type="evidence" value="ECO:0007669"/>
    <property type="project" value="TreeGrafter"/>
</dbReference>
<keyword evidence="5" id="KW-1185">Reference proteome</keyword>
<dbReference type="Pfam" id="PF01910">
    <property type="entry name" value="Thiamine_BP"/>
    <property type="match status" value="1"/>
</dbReference>